<feature type="compositionally biased region" description="Pro residues" evidence="1">
    <location>
        <begin position="411"/>
        <end position="426"/>
    </location>
</feature>
<feature type="region of interest" description="Disordered" evidence="1">
    <location>
        <begin position="1"/>
        <end position="154"/>
    </location>
</feature>
<protein>
    <submittedName>
        <fullName evidence="2">Uncharacterized protein</fullName>
    </submittedName>
</protein>
<feature type="region of interest" description="Disordered" evidence="1">
    <location>
        <begin position="371"/>
        <end position="456"/>
    </location>
</feature>
<sequence>MEDPPAVGTPPSDSPLGHKKAALRLSEPSQLRPHRRPTPQPAAMSHPAPIFPAANAGIASSPTSPSPSPDSSPAPPSPKPATPLFSPAADPTSEVDEIDSPAPNTMEVESPSAVLVVPGPGSSTPAALVEPRQAEDTTVLPSSSMVVDPPRSPVPPIPSAEDLFLRRQADLAHREWRVEVKSALSDHPDFASPSFANSFPALWNRGLAAFPLPQDAQEAEWRTKVLKATLPFLLHQSGARAEVRNMDPVAQNLLDHIERAEGDVRDTTAVVTEAVDAVEALAREDTKARGLKGSAVFKFVGDRVAEHEAKIDARTKDLASLGEDLADLSSKIANVTDDLVAAKRVWDDFRHELYETRPYHRPWYRPLTTFDPSAPPVAPKPAPKPQPKTKKTTKAKGKGKAKAAPVSASESPPPRPPSPVPGPSKRPAPTSGEESEPIAIRRPKRSKPAPEALFLPPLSDSDVAIVEAEDLAPASGPSKRATRSQTADKGKKASAVVLKVPAAKTSILPFAKDMVSTMPFYACTRCLRLGLTCKWAPDCKACRGCQNGKVGCEEGASVKPTPPSLLAPSSFCLSWSPGIRPTPRLLFTSRRVPLSWCVPGGAGQHRMVGAYRRGWPRSTVASIRGPYNSGVPWSLRLAGLPVSLPADPGHRLHSYLDRLESEQGRAWLHSIDLPDDSRGEGDVEASGAEAAGESNGDLIDE</sequence>
<evidence type="ECO:0000313" key="3">
    <source>
        <dbReference type="Proteomes" id="UP001556367"/>
    </source>
</evidence>
<feature type="compositionally biased region" description="Pro residues" evidence="1">
    <location>
        <begin position="64"/>
        <end position="81"/>
    </location>
</feature>
<proteinExistence type="predicted"/>
<dbReference type="EMBL" id="JASNQZ010000007">
    <property type="protein sequence ID" value="KAL0954296.1"/>
    <property type="molecule type" value="Genomic_DNA"/>
</dbReference>
<accession>A0ABR3JGG1</accession>
<comment type="caution">
    <text evidence="2">The sequence shown here is derived from an EMBL/GenBank/DDBJ whole genome shotgun (WGS) entry which is preliminary data.</text>
</comment>
<evidence type="ECO:0000313" key="2">
    <source>
        <dbReference type="EMBL" id="KAL0954296.1"/>
    </source>
</evidence>
<name>A0ABR3JGG1_9AGAR</name>
<feature type="compositionally biased region" description="Pro residues" evidence="1">
    <location>
        <begin position="373"/>
        <end position="386"/>
    </location>
</feature>
<feature type="compositionally biased region" description="Low complexity" evidence="1">
    <location>
        <begin position="684"/>
        <end position="693"/>
    </location>
</feature>
<dbReference type="Proteomes" id="UP001556367">
    <property type="component" value="Unassembled WGS sequence"/>
</dbReference>
<feature type="region of interest" description="Disordered" evidence="1">
    <location>
        <begin position="671"/>
        <end position="701"/>
    </location>
</feature>
<gene>
    <name evidence="2" type="ORF">HGRIS_003298</name>
</gene>
<feature type="region of interest" description="Disordered" evidence="1">
    <location>
        <begin position="470"/>
        <end position="494"/>
    </location>
</feature>
<feature type="compositionally biased region" description="Basic residues" evidence="1">
    <location>
        <begin position="387"/>
        <end position="401"/>
    </location>
</feature>
<organism evidence="2 3">
    <name type="scientific">Hohenbuehelia grisea</name>
    <dbReference type="NCBI Taxonomy" id="104357"/>
    <lineage>
        <taxon>Eukaryota</taxon>
        <taxon>Fungi</taxon>
        <taxon>Dikarya</taxon>
        <taxon>Basidiomycota</taxon>
        <taxon>Agaricomycotina</taxon>
        <taxon>Agaricomycetes</taxon>
        <taxon>Agaricomycetidae</taxon>
        <taxon>Agaricales</taxon>
        <taxon>Pleurotineae</taxon>
        <taxon>Pleurotaceae</taxon>
        <taxon>Hohenbuehelia</taxon>
    </lineage>
</organism>
<evidence type="ECO:0000256" key="1">
    <source>
        <dbReference type="SAM" id="MobiDB-lite"/>
    </source>
</evidence>
<keyword evidence="3" id="KW-1185">Reference proteome</keyword>
<reference evidence="3" key="1">
    <citation type="submission" date="2024-06" db="EMBL/GenBank/DDBJ databases">
        <title>Multi-omics analyses provide insights into the biosynthesis of the anticancer antibiotic pleurotin in Hohenbuehelia grisea.</title>
        <authorList>
            <person name="Weaver J.A."/>
            <person name="Alberti F."/>
        </authorList>
    </citation>
    <scope>NUCLEOTIDE SEQUENCE [LARGE SCALE GENOMIC DNA]</scope>
    <source>
        <strain evidence="3">T-177</strain>
    </source>
</reference>